<accession>A0AAV2JPZ5</accession>
<feature type="region of interest" description="Disordered" evidence="1">
    <location>
        <begin position="25"/>
        <end position="44"/>
    </location>
</feature>
<evidence type="ECO:0000313" key="3">
    <source>
        <dbReference type="EMBL" id="CAL1578366.1"/>
    </source>
</evidence>
<evidence type="ECO:0000313" key="4">
    <source>
        <dbReference type="Proteomes" id="UP001497482"/>
    </source>
</evidence>
<gene>
    <name evidence="3" type="ORF">KC01_LOCUS9518</name>
</gene>
<feature type="signal peptide" evidence="2">
    <location>
        <begin position="1"/>
        <end position="25"/>
    </location>
</feature>
<name>A0AAV2JPZ5_KNICA</name>
<evidence type="ECO:0000256" key="2">
    <source>
        <dbReference type="SAM" id="SignalP"/>
    </source>
</evidence>
<dbReference type="Proteomes" id="UP001497482">
    <property type="component" value="Chromosome 13"/>
</dbReference>
<organism evidence="3 4">
    <name type="scientific">Knipowitschia caucasica</name>
    <name type="common">Caucasian dwarf goby</name>
    <name type="synonym">Pomatoschistus caucasicus</name>
    <dbReference type="NCBI Taxonomy" id="637954"/>
    <lineage>
        <taxon>Eukaryota</taxon>
        <taxon>Metazoa</taxon>
        <taxon>Chordata</taxon>
        <taxon>Craniata</taxon>
        <taxon>Vertebrata</taxon>
        <taxon>Euteleostomi</taxon>
        <taxon>Actinopterygii</taxon>
        <taxon>Neopterygii</taxon>
        <taxon>Teleostei</taxon>
        <taxon>Neoteleostei</taxon>
        <taxon>Acanthomorphata</taxon>
        <taxon>Gobiaria</taxon>
        <taxon>Gobiiformes</taxon>
        <taxon>Gobioidei</taxon>
        <taxon>Gobiidae</taxon>
        <taxon>Gobiinae</taxon>
        <taxon>Knipowitschia</taxon>
    </lineage>
</organism>
<evidence type="ECO:0000256" key="1">
    <source>
        <dbReference type="SAM" id="MobiDB-lite"/>
    </source>
</evidence>
<feature type="compositionally biased region" description="Polar residues" evidence="1">
    <location>
        <begin position="26"/>
        <end position="40"/>
    </location>
</feature>
<keyword evidence="4" id="KW-1185">Reference proteome</keyword>
<reference evidence="3 4" key="1">
    <citation type="submission" date="2024-04" db="EMBL/GenBank/DDBJ databases">
        <authorList>
            <person name="Waldvogel A.-M."/>
            <person name="Schoenle A."/>
        </authorList>
    </citation>
    <scope>NUCLEOTIDE SEQUENCE [LARGE SCALE GENOMIC DNA]</scope>
</reference>
<sequence>MLHLVGAAFGLLMIIMLFSKGLKEGSQCQKSPTPESSANAKTKPLSDEDVHLLARVLSLGLVDADPNYLHHLKGYRDLHVG</sequence>
<dbReference type="AlphaFoldDB" id="A0AAV2JPZ5"/>
<keyword evidence="2" id="KW-0732">Signal</keyword>
<dbReference type="EMBL" id="OZ035835">
    <property type="protein sequence ID" value="CAL1578366.1"/>
    <property type="molecule type" value="Genomic_DNA"/>
</dbReference>
<protein>
    <submittedName>
        <fullName evidence="3">Uncharacterized protein</fullName>
    </submittedName>
</protein>
<proteinExistence type="predicted"/>
<feature type="chain" id="PRO_5043528072" evidence="2">
    <location>
        <begin position="26"/>
        <end position="81"/>
    </location>
</feature>